<reference evidence="4" key="1">
    <citation type="submission" date="2012-12" db="EMBL/GenBank/DDBJ databases">
        <authorList>
            <person name="Hellsten U."/>
            <person name="Grimwood J."/>
            <person name="Chapman J.A."/>
            <person name="Shapiro H."/>
            <person name="Aerts A."/>
            <person name="Otillar R.P."/>
            <person name="Terry A.Y."/>
            <person name="Boore J.L."/>
            <person name="Simakov O."/>
            <person name="Marletaz F."/>
            <person name="Cho S.-J."/>
            <person name="Edsinger-Gonzales E."/>
            <person name="Havlak P."/>
            <person name="Kuo D.-H."/>
            <person name="Larsson T."/>
            <person name="Lv J."/>
            <person name="Arendt D."/>
            <person name="Savage R."/>
            <person name="Osoegawa K."/>
            <person name="de Jong P."/>
            <person name="Lindberg D.R."/>
            <person name="Seaver E.C."/>
            <person name="Weisblat D.A."/>
            <person name="Putnam N.H."/>
            <person name="Grigoriev I.V."/>
            <person name="Rokhsar D.S."/>
        </authorList>
    </citation>
    <scope>NUCLEOTIDE SEQUENCE</scope>
</reference>
<keyword evidence="4" id="KW-1185">Reference proteome</keyword>
<dbReference type="Proteomes" id="UP000015101">
    <property type="component" value="Unassembled WGS sequence"/>
</dbReference>
<dbReference type="InterPro" id="IPR018616">
    <property type="entry name" value="GUCD1"/>
</dbReference>
<reference evidence="3" key="3">
    <citation type="submission" date="2015-06" db="UniProtKB">
        <authorList>
            <consortium name="EnsemblMetazoa"/>
        </authorList>
    </citation>
    <scope>IDENTIFICATION</scope>
</reference>
<feature type="region of interest" description="Disordered" evidence="1">
    <location>
        <begin position="1"/>
        <end position="21"/>
    </location>
</feature>
<dbReference type="FunCoup" id="T1FNC8">
    <property type="interactions" value="71"/>
</dbReference>
<evidence type="ECO:0000256" key="1">
    <source>
        <dbReference type="SAM" id="MobiDB-lite"/>
    </source>
</evidence>
<dbReference type="Gene3D" id="3.90.70.10">
    <property type="entry name" value="Cysteine proteinases"/>
    <property type="match status" value="1"/>
</dbReference>
<dbReference type="CTD" id="20210325"/>
<dbReference type="HOGENOM" id="CLU_064395_0_0_1"/>
<dbReference type="PANTHER" id="PTHR31400:SF1">
    <property type="entry name" value="PROTEIN GUCD1"/>
    <property type="match status" value="1"/>
</dbReference>
<dbReference type="KEGG" id="hro:HELRODRAFT_185838"/>
<feature type="compositionally biased region" description="Basic and acidic residues" evidence="1">
    <location>
        <begin position="7"/>
        <end position="19"/>
    </location>
</feature>
<gene>
    <name evidence="3" type="primary">20210325</name>
    <name evidence="2" type="ORF">HELRODRAFT_185838</name>
</gene>
<evidence type="ECO:0008006" key="5">
    <source>
        <dbReference type="Google" id="ProtNLM"/>
    </source>
</evidence>
<dbReference type="InParanoid" id="T1FNC8"/>
<dbReference type="GeneID" id="20210325"/>
<dbReference type="eggNOG" id="KOG4621">
    <property type="taxonomic scope" value="Eukaryota"/>
</dbReference>
<evidence type="ECO:0000313" key="2">
    <source>
        <dbReference type="EMBL" id="ESN98538.1"/>
    </source>
</evidence>
<evidence type="ECO:0000313" key="3">
    <source>
        <dbReference type="EnsemblMetazoa" id="HelroP185838"/>
    </source>
</evidence>
<evidence type="ECO:0000313" key="4">
    <source>
        <dbReference type="Proteomes" id="UP000015101"/>
    </source>
</evidence>
<dbReference type="OrthoDB" id="206796at2759"/>
<protein>
    <recommendedName>
        <fullName evidence="5">Protein GUCD1</fullName>
    </recommendedName>
</protein>
<dbReference type="RefSeq" id="XP_009023478.1">
    <property type="nucleotide sequence ID" value="XM_009025230.1"/>
</dbReference>
<dbReference type="OMA" id="VQDIQKH"/>
<dbReference type="EMBL" id="KB097144">
    <property type="protein sequence ID" value="ESN98538.1"/>
    <property type="molecule type" value="Genomic_DNA"/>
</dbReference>
<proteinExistence type="predicted"/>
<sequence length="245" mass="28074">MAETAECELKTGDGDKASGDDDNDDAIVHRIKIHHVRQHSNWDCGLACVQMILKTYDKNIDNFKSVCVRLNLKTSIWTIDLAYILQYYHIAHKFMTITLGVDEAYSKKSFYKDNYDEDSARVEAMFNNAGEAGVNITECSVGMDEIVKHLKSNRPIIVLIDWNIVKWTSSLPLKCQCFGNVMKKVTSYQGHYILLNGYNEKKKSIYYHNPEKSDVVHNIRLDVLEKARKAHGTDEDIIFIMSELT</sequence>
<dbReference type="PANTHER" id="PTHR31400">
    <property type="entry name" value="GUANYLYL CYCLASE DOMAIN CONTAINING PROTEIN 1 GUCD1"/>
    <property type="match status" value="1"/>
</dbReference>
<organism evidence="3 4">
    <name type="scientific">Helobdella robusta</name>
    <name type="common">Californian leech</name>
    <dbReference type="NCBI Taxonomy" id="6412"/>
    <lineage>
        <taxon>Eukaryota</taxon>
        <taxon>Metazoa</taxon>
        <taxon>Spiralia</taxon>
        <taxon>Lophotrochozoa</taxon>
        <taxon>Annelida</taxon>
        <taxon>Clitellata</taxon>
        <taxon>Hirudinea</taxon>
        <taxon>Rhynchobdellida</taxon>
        <taxon>Glossiphoniidae</taxon>
        <taxon>Helobdella</taxon>
    </lineage>
</organism>
<reference evidence="2 4" key="2">
    <citation type="journal article" date="2013" name="Nature">
        <title>Insights into bilaterian evolution from three spiralian genomes.</title>
        <authorList>
            <person name="Simakov O."/>
            <person name="Marletaz F."/>
            <person name="Cho S.J."/>
            <person name="Edsinger-Gonzales E."/>
            <person name="Havlak P."/>
            <person name="Hellsten U."/>
            <person name="Kuo D.H."/>
            <person name="Larsson T."/>
            <person name="Lv J."/>
            <person name="Arendt D."/>
            <person name="Savage R."/>
            <person name="Osoegawa K."/>
            <person name="de Jong P."/>
            <person name="Grimwood J."/>
            <person name="Chapman J.A."/>
            <person name="Shapiro H."/>
            <person name="Aerts A."/>
            <person name="Otillar R.P."/>
            <person name="Terry A.Y."/>
            <person name="Boore J.L."/>
            <person name="Grigoriev I.V."/>
            <person name="Lindberg D.R."/>
            <person name="Seaver E.C."/>
            <person name="Weisblat D.A."/>
            <person name="Putnam N.H."/>
            <person name="Rokhsar D.S."/>
        </authorList>
    </citation>
    <scope>NUCLEOTIDE SEQUENCE</scope>
</reference>
<dbReference type="EMBL" id="AMQM01005908">
    <property type="status" value="NOT_ANNOTATED_CDS"/>
    <property type="molecule type" value="Genomic_DNA"/>
</dbReference>
<name>T1FNC8_HELRO</name>
<dbReference type="EnsemblMetazoa" id="HelroT185838">
    <property type="protein sequence ID" value="HelroP185838"/>
    <property type="gene ID" value="HelroG185838"/>
</dbReference>
<accession>T1FNC8</accession>
<dbReference type="Pfam" id="PF09778">
    <property type="entry name" value="Guanylate_cyc_2"/>
    <property type="match status" value="1"/>
</dbReference>
<dbReference type="AlphaFoldDB" id="T1FNC8"/>